<feature type="active site" description="Nucleophile" evidence="1">
    <location>
        <position position="21"/>
    </location>
</feature>
<dbReference type="Pfam" id="PF13192">
    <property type="entry name" value="Thioredoxin_3"/>
    <property type="match status" value="1"/>
</dbReference>
<dbReference type="PANTHER" id="PTHR36450:SF1">
    <property type="entry name" value="THIOREDOXIN"/>
    <property type="match status" value="1"/>
</dbReference>
<reference evidence="4 5" key="1">
    <citation type="submission" date="2019-11" db="EMBL/GenBank/DDBJ databases">
        <title>Divergent Streptococcus suis from cattle.</title>
        <authorList>
            <person name="Williamson C."/>
        </authorList>
    </citation>
    <scope>NUCLEOTIDE SEQUENCE [LARGE SCALE GENOMIC DNA]</scope>
    <source>
        <strain evidence="4 5">10-36905</strain>
    </source>
</reference>
<evidence type="ECO:0000313" key="4">
    <source>
        <dbReference type="EMBL" id="MYN70329.1"/>
    </source>
</evidence>
<accession>A0A6L8MZA5</accession>
<comment type="caution">
    <text evidence="4">The sequence shown here is derived from an EMBL/GenBank/DDBJ whole genome shotgun (WGS) entry which is preliminary data.</text>
</comment>
<dbReference type="PANTHER" id="PTHR36450">
    <property type="entry name" value="THIOREDOXIN"/>
    <property type="match status" value="1"/>
</dbReference>
<dbReference type="NCBIfam" id="TIGR00412">
    <property type="entry name" value="redox_disulf_2"/>
    <property type="match status" value="1"/>
</dbReference>
<dbReference type="InterPro" id="IPR005243">
    <property type="entry name" value="THIRX-like_proc"/>
</dbReference>
<dbReference type="Proteomes" id="UP000483765">
    <property type="component" value="Unassembled WGS sequence"/>
</dbReference>
<name>A0A6L8MZA5_STRSU</name>
<dbReference type="Gene3D" id="3.40.30.10">
    <property type="entry name" value="Glutaredoxin"/>
    <property type="match status" value="1"/>
</dbReference>
<proteinExistence type="predicted"/>
<feature type="domain" description="Thioredoxin-like fold" evidence="3">
    <location>
        <begin position="11"/>
        <end position="84"/>
    </location>
</feature>
<dbReference type="EMBL" id="WNXH01000016">
    <property type="protein sequence ID" value="MYN70329.1"/>
    <property type="molecule type" value="Genomic_DNA"/>
</dbReference>
<organism evidence="4 5">
    <name type="scientific">Streptococcus suis</name>
    <dbReference type="NCBI Taxonomy" id="1307"/>
    <lineage>
        <taxon>Bacteria</taxon>
        <taxon>Bacillati</taxon>
        <taxon>Bacillota</taxon>
        <taxon>Bacilli</taxon>
        <taxon>Lactobacillales</taxon>
        <taxon>Streptococcaceae</taxon>
        <taxon>Streptococcus</taxon>
    </lineage>
</organism>
<dbReference type="AlphaFoldDB" id="A0A6L8MZA5"/>
<feature type="disulfide bond" description="Redox-active" evidence="2">
    <location>
        <begin position="18"/>
        <end position="21"/>
    </location>
</feature>
<dbReference type="PIRSF" id="PIRSF037031">
    <property type="entry name" value="Redox_disulphide_2"/>
    <property type="match status" value="1"/>
</dbReference>
<dbReference type="RefSeq" id="WP_160864451.1">
    <property type="nucleotide sequence ID" value="NZ_WNXH01000016.1"/>
</dbReference>
<dbReference type="SUPFAM" id="SSF52833">
    <property type="entry name" value="Thioredoxin-like"/>
    <property type="match status" value="1"/>
</dbReference>
<feature type="active site" description="Nucleophile" evidence="1">
    <location>
        <position position="18"/>
    </location>
</feature>
<dbReference type="InterPro" id="IPR036249">
    <property type="entry name" value="Thioredoxin-like_sf"/>
</dbReference>
<keyword evidence="2" id="KW-1015">Disulfide bond</keyword>
<protein>
    <submittedName>
        <fullName evidence="4">Thioredoxin family protein</fullName>
    </submittedName>
</protein>
<sequence length="90" mass="9795">MSHVLSNQIVFKVLGSGCKKCNLLEEHVQQACIDEGIDVTIEHERDFSKIAAYGVMSTPALVLNEKVVASGKVLSVNEVKEIIQEEIIGA</sequence>
<evidence type="ECO:0000256" key="2">
    <source>
        <dbReference type="PIRSR" id="PIRSR037031-51"/>
    </source>
</evidence>
<evidence type="ECO:0000259" key="3">
    <source>
        <dbReference type="Pfam" id="PF13192"/>
    </source>
</evidence>
<gene>
    <name evidence="4" type="ORF">GLP18_08950</name>
</gene>
<keyword evidence="2" id="KW-0676">Redox-active center</keyword>
<dbReference type="InterPro" id="IPR012336">
    <property type="entry name" value="Thioredoxin-like_fold"/>
</dbReference>
<evidence type="ECO:0000256" key="1">
    <source>
        <dbReference type="PIRSR" id="PIRSR037031-50"/>
    </source>
</evidence>
<evidence type="ECO:0000313" key="5">
    <source>
        <dbReference type="Proteomes" id="UP000483765"/>
    </source>
</evidence>